<reference evidence="2" key="1">
    <citation type="journal article" date="2022" name="Mol. Ecol. Resour.">
        <title>The genomes of chicory, endive, great burdock and yacon provide insights into Asteraceae palaeo-polyploidization history and plant inulin production.</title>
        <authorList>
            <person name="Fan W."/>
            <person name="Wang S."/>
            <person name="Wang H."/>
            <person name="Wang A."/>
            <person name="Jiang F."/>
            <person name="Liu H."/>
            <person name="Zhao H."/>
            <person name="Xu D."/>
            <person name="Zhang Y."/>
        </authorList>
    </citation>
    <scope>NUCLEOTIDE SEQUENCE [LARGE SCALE GENOMIC DNA]</scope>
    <source>
        <strain evidence="2">cv. Yunnan</strain>
    </source>
</reference>
<gene>
    <name evidence="1" type="ORF">L1987_24644</name>
</gene>
<accession>A0ACB9ILL5</accession>
<name>A0ACB9ILL5_9ASTR</name>
<dbReference type="Proteomes" id="UP001056120">
    <property type="component" value="Linkage Group LG08"/>
</dbReference>
<evidence type="ECO:0000313" key="1">
    <source>
        <dbReference type="EMBL" id="KAI3808686.1"/>
    </source>
</evidence>
<protein>
    <submittedName>
        <fullName evidence="1">Uncharacterized protein</fullName>
    </submittedName>
</protein>
<dbReference type="EMBL" id="CM042025">
    <property type="protein sequence ID" value="KAI3808686.1"/>
    <property type="molecule type" value="Genomic_DNA"/>
</dbReference>
<comment type="caution">
    <text evidence="1">The sequence shown here is derived from an EMBL/GenBank/DDBJ whole genome shotgun (WGS) entry which is preliminary data.</text>
</comment>
<organism evidence="1 2">
    <name type="scientific">Smallanthus sonchifolius</name>
    <dbReference type="NCBI Taxonomy" id="185202"/>
    <lineage>
        <taxon>Eukaryota</taxon>
        <taxon>Viridiplantae</taxon>
        <taxon>Streptophyta</taxon>
        <taxon>Embryophyta</taxon>
        <taxon>Tracheophyta</taxon>
        <taxon>Spermatophyta</taxon>
        <taxon>Magnoliopsida</taxon>
        <taxon>eudicotyledons</taxon>
        <taxon>Gunneridae</taxon>
        <taxon>Pentapetalae</taxon>
        <taxon>asterids</taxon>
        <taxon>campanulids</taxon>
        <taxon>Asterales</taxon>
        <taxon>Asteraceae</taxon>
        <taxon>Asteroideae</taxon>
        <taxon>Heliantheae alliance</taxon>
        <taxon>Millerieae</taxon>
        <taxon>Smallanthus</taxon>
    </lineage>
</organism>
<evidence type="ECO:0000313" key="2">
    <source>
        <dbReference type="Proteomes" id="UP001056120"/>
    </source>
</evidence>
<keyword evidence="2" id="KW-1185">Reference proteome</keyword>
<reference evidence="1 2" key="2">
    <citation type="journal article" date="2022" name="Mol. Ecol. Resour.">
        <title>The genomes of chicory, endive, great burdock and yacon provide insights into Asteraceae paleo-polyploidization history and plant inulin production.</title>
        <authorList>
            <person name="Fan W."/>
            <person name="Wang S."/>
            <person name="Wang H."/>
            <person name="Wang A."/>
            <person name="Jiang F."/>
            <person name="Liu H."/>
            <person name="Zhao H."/>
            <person name="Xu D."/>
            <person name="Zhang Y."/>
        </authorList>
    </citation>
    <scope>NUCLEOTIDE SEQUENCE [LARGE SCALE GENOMIC DNA]</scope>
    <source>
        <strain evidence="2">cv. Yunnan</strain>
        <tissue evidence="1">Leaves</tissue>
    </source>
</reference>
<proteinExistence type="predicted"/>
<sequence length="129" mass="14805">MLKICLHPPLSSTVKSFKGYRRVYSSNLHYSIIMSLWTHHSTPLKNFGSYGSWKKSISNSEQGSSVSNAPPNKINGVIPSTAGATWNAFVRDELVPDSIKQQCERRFMLTVNNTKHNEQIFSVKWIFWW</sequence>